<sequence>MRGILLFTAFLFIAQNSVAQLSIKPSGNGKQDHYLFVKEDLLYVSKDLKLTRNLIPGSEASIYLRKGAQLVQGPNQQVKNSGNGQISLFAEGTTNAFDYNYWSAPVSAPENDLFGISLLHSPASAIKSTPAKQTTALNGLANPLTISTRWIYTFNGNGYYNWNFVGGSTAIAPGYGFIMKGTEGVDATVVDEQQNNSGNAQRYDFRGRANSGNIEIPVKSGDFVLVGNPYPSSLDLSLFLLENSGEGSLKTACYEDISRNGVTTGIAYFWDSRENGSSHYLEDYVGGYGAYSPVDPCTTGVYESPVFRKVLSGEEDGSKGKNFSPRVLPIGRGFMVQSLNDGKIVFRNRQRQFGSKTGHPEKQRETNHKKHFPGTEKIVLPKLKLAFTVEDHYERQLTIAFWDEATTEIDPGMDAEAFEIATTDAGFYHEEKSFVIDVRPQDISQEIPIFLQVQEPYLKMSFSRAHSENLDFDNLYILDTETNEYFSIKEEAFTVELQPGNYHGRFRLAFAEKIPQEELPQVFFEEDAIPPKFDIIQNNYLGELEIIGNDHSPVKAVGIFDLQGKRLLYRTGFDNRRSISITTGNWANAVYIVKVTGMDNKKTTKKISVYNR</sequence>
<feature type="signal peptide" evidence="2">
    <location>
        <begin position="1"/>
        <end position="19"/>
    </location>
</feature>
<comment type="caution">
    <text evidence="3">The sequence shown here is derived from an EMBL/GenBank/DDBJ whole genome shotgun (WGS) entry which is preliminary data.</text>
</comment>
<dbReference type="Proteomes" id="UP000703674">
    <property type="component" value="Unassembled WGS sequence"/>
</dbReference>
<name>A0ABX1D370_9FLAO</name>
<dbReference type="InterPro" id="IPR026444">
    <property type="entry name" value="Secre_tail"/>
</dbReference>
<evidence type="ECO:0000313" key="3">
    <source>
        <dbReference type="EMBL" id="NJW54119.1"/>
    </source>
</evidence>
<gene>
    <name evidence="3" type="ORF">HC175_14455</name>
</gene>
<accession>A0ABX1D370</accession>
<organism evidence="3 4">
    <name type="scientific">Salinimicrobium oceani</name>
    <dbReference type="NCBI Taxonomy" id="2722702"/>
    <lineage>
        <taxon>Bacteria</taxon>
        <taxon>Pseudomonadati</taxon>
        <taxon>Bacteroidota</taxon>
        <taxon>Flavobacteriia</taxon>
        <taxon>Flavobacteriales</taxon>
        <taxon>Flavobacteriaceae</taxon>
        <taxon>Salinimicrobium</taxon>
    </lineage>
</organism>
<keyword evidence="4" id="KW-1185">Reference proteome</keyword>
<proteinExistence type="predicted"/>
<dbReference type="RefSeq" id="WP_168139209.1">
    <property type="nucleotide sequence ID" value="NZ_JAAVJR010000012.1"/>
</dbReference>
<protein>
    <submittedName>
        <fullName evidence="3">T9SS type A sorting domain-containing protein</fullName>
    </submittedName>
</protein>
<dbReference type="EMBL" id="JAAVJR010000012">
    <property type="protein sequence ID" value="NJW54119.1"/>
    <property type="molecule type" value="Genomic_DNA"/>
</dbReference>
<reference evidence="3 4" key="1">
    <citation type="submission" date="2020-03" db="EMBL/GenBank/DDBJ databases">
        <title>Salinimicrobium sp. nov, isolated from SCS.</title>
        <authorList>
            <person name="Cao W.R."/>
        </authorList>
    </citation>
    <scope>NUCLEOTIDE SEQUENCE [LARGE SCALE GENOMIC DNA]</scope>
    <source>
        <strain evidence="4">J15B91</strain>
    </source>
</reference>
<dbReference type="NCBIfam" id="TIGR04183">
    <property type="entry name" value="Por_Secre_tail"/>
    <property type="match status" value="1"/>
</dbReference>
<keyword evidence="1 2" id="KW-0732">Signal</keyword>
<evidence type="ECO:0000256" key="2">
    <source>
        <dbReference type="SAM" id="SignalP"/>
    </source>
</evidence>
<feature type="chain" id="PRO_5046600219" evidence="2">
    <location>
        <begin position="20"/>
        <end position="612"/>
    </location>
</feature>
<evidence type="ECO:0000256" key="1">
    <source>
        <dbReference type="ARBA" id="ARBA00022729"/>
    </source>
</evidence>
<evidence type="ECO:0000313" key="4">
    <source>
        <dbReference type="Proteomes" id="UP000703674"/>
    </source>
</evidence>